<dbReference type="EMBL" id="NIOF01000005">
    <property type="protein sequence ID" value="OWQ90393.1"/>
    <property type="molecule type" value="Genomic_DNA"/>
</dbReference>
<comment type="caution">
    <text evidence="3">The sequence shown here is derived from an EMBL/GenBank/DDBJ whole genome shotgun (WGS) entry which is preliminary data.</text>
</comment>
<sequence>MKRNGFAAAIAAVVVGLAAYWYWSPVLAIHQMRSAAKSGDAAAFNDHVDYPRLRESLKEQLAAAVESKVAERSSPNNDLARAGAALGSLFAMAMTDRMVDAFVRPESVMRLMQEGQLMPRRKGDRQASPQEPDATPAPDDSASAQRREPIWTIERQGVDKLTLYARRADQPEERRTGLVFERRGFANWQLTEIRLPAL</sequence>
<dbReference type="OrthoDB" id="8706891at2"/>
<name>A0A246JCM6_9BURK</name>
<reference evidence="3 4" key="1">
    <citation type="journal article" date="2008" name="Int. J. Syst. Evol. Microbiol.">
        <title>Description of Roseateles aquatilis sp. nov. and Roseateles terrae sp. nov., in the class Betaproteobacteria, and emended description of the genus Roseateles.</title>
        <authorList>
            <person name="Gomila M."/>
            <person name="Bowien B."/>
            <person name="Falsen E."/>
            <person name="Moore E.R."/>
            <person name="Lalucat J."/>
        </authorList>
    </citation>
    <scope>NUCLEOTIDE SEQUENCE [LARGE SCALE GENOMIC DNA]</scope>
    <source>
        <strain evidence="3 4">CCUG 48205</strain>
    </source>
</reference>
<feature type="region of interest" description="Disordered" evidence="1">
    <location>
        <begin position="117"/>
        <end position="151"/>
    </location>
</feature>
<keyword evidence="4" id="KW-1185">Reference proteome</keyword>
<feature type="transmembrane region" description="Helical" evidence="2">
    <location>
        <begin position="6"/>
        <end position="23"/>
    </location>
</feature>
<evidence type="ECO:0000256" key="2">
    <source>
        <dbReference type="SAM" id="Phobius"/>
    </source>
</evidence>
<dbReference type="RefSeq" id="WP_088385414.1">
    <property type="nucleotide sequence ID" value="NZ_NIOF01000005.1"/>
</dbReference>
<evidence type="ECO:0000313" key="4">
    <source>
        <dbReference type="Proteomes" id="UP000197468"/>
    </source>
</evidence>
<evidence type="ECO:0000256" key="1">
    <source>
        <dbReference type="SAM" id="MobiDB-lite"/>
    </source>
</evidence>
<proteinExistence type="predicted"/>
<dbReference type="Pfam" id="PF11159">
    <property type="entry name" value="DUF2939"/>
    <property type="match status" value="1"/>
</dbReference>
<organism evidence="3 4">
    <name type="scientific">Roseateles aquatilis</name>
    <dbReference type="NCBI Taxonomy" id="431061"/>
    <lineage>
        <taxon>Bacteria</taxon>
        <taxon>Pseudomonadati</taxon>
        <taxon>Pseudomonadota</taxon>
        <taxon>Betaproteobacteria</taxon>
        <taxon>Burkholderiales</taxon>
        <taxon>Sphaerotilaceae</taxon>
        <taxon>Roseateles</taxon>
    </lineage>
</organism>
<dbReference type="Proteomes" id="UP000197468">
    <property type="component" value="Unassembled WGS sequence"/>
</dbReference>
<dbReference type="InterPro" id="IPR021330">
    <property type="entry name" value="DUF2939"/>
</dbReference>
<evidence type="ECO:0000313" key="3">
    <source>
        <dbReference type="EMBL" id="OWQ90393.1"/>
    </source>
</evidence>
<accession>A0A246JCM6</accession>
<feature type="compositionally biased region" description="Low complexity" evidence="1">
    <location>
        <begin position="132"/>
        <end position="144"/>
    </location>
</feature>
<gene>
    <name evidence="3" type="ORF">CDN99_13650</name>
</gene>
<protein>
    <recommendedName>
        <fullName evidence="5">DUF2939 domain-containing protein</fullName>
    </recommendedName>
</protein>
<keyword evidence="2" id="KW-1133">Transmembrane helix</keyword>
<dbReference type="AlphaFoldDB" id="A0A246JCM6"/>
<evidence type="ECO:0008006" key="5">
    <source>
        <dbReference type="Google" id="ProtNLM"/>
    </source>
</evidence>
<keyword evidence="2" id="KW-0472">Membrane</keyword>
<keyword evidence="2" id="KW-0812">Transmembrane</keyword>